<feature type="region of interest" description="Disordered" evidence="6">
    <location>
        <begin position="1"/>
        <end position="23"/>
    </location>
</feature>
<evidence type="ECO:0000256" key="6">
    <source>
        <dbReference type="SAM" id="MobiDB-lite"/>
    </source>
</evidence>
<dbReference type="EMBL" id="CM007385">
    <property type="protein sequence ID" value="ONK68791.1"/>
    <property type="molecule type" value="Genomic_DNA"/>
</dbReference>
<feature type="compositionally biased region" description="Basic and acidic residues" evidence="6">
    <location>
        <begin position="1"/>
        <end position="19"/>
    </location>
</feature>
<dbReference type="Gramene" id="ONK68791">
    <property type="protein sequence ID" value="ONK68791"/>
    <property type="gene ID" value="A4U43_C05F16070"/>
</dbReference>
<evidence type="ECO:0000256" key="4">
    <source>
        <dbReference type="ARBA" id="ARBA00022989"/>
    </source>
</evidence>
<keyword evidence="10" id="KW-1185">Reference proteome</keyword>
<accession>A0A5P1EWB5</accession>
<dbReference type="AlphaFoldDB" id="A0A5P1EWB5"/>
<dbReference type="GO" id="GO:0015179">
    <property type="term" value="F:L-amino acid transmembrane transporter activity"/>
    <property type="evidence" value="ECO:0007669"/>
    <property type="project" value="TreeGrafter"/>
</dbReference>
<evidence type="ECO:0000313" key="9">
    <source>
        <dbReference type="EMBL" id="ONK68791.1"/>
    </source>
</evidence>
<keyword evidence="4 7" id="KW-1133">Transmembrane helix</keyword>
<keyword evidence="3" id="KW-0813">Transport</keyword>
<evidence type="ECO:0000256" key="7">
    <source>
        <dbReference type="SAM" id="Phobius"/>
    </source>
</evidence>
<keyword evidence="2 7" id="KW-0812">Transmembrane</keyword>
<name>A0A5P1EWB5_ASPOF</name>
<feature type="transmembrane region" description="Helical" evidence="7">
    <location>
        <begin position="149"/>
        <end position="167"/>
    </location>
</feature>
<dbReference type="Pfam" id="PF01490">
    <property type="entry name" value="Aa_trans"/>
    <property type="match status" value="1"/>
</dbReference>
<keyword evidence="3" id="KW-0029">Amino-acid transport</keyword>
<feature type="transmembrane region" description="Helical" evidence="7">
    <location>
        <begin position="54"/>
        <end position="75"/>
    </location>
</feature>
<evidence type="ECO:0000313" key="10">
    <source>
        <dbReference type="Proteomes" id="UP000243459"/>
    </source>
</evidence>
<feature type="transmembrane region" description="Helical" evidence="7">
    <location>
        <begin position="403"/>
        <end position="422"/>
    </location>
</feature>
<feature type="transmembrane region" description="Helical" evidence="7">
    <location>
        <begin position="248"/>
        <end position="271"/>
    </location>
</feature>
<comment type="subcellular location">
    <subcellularLocation>
        <location evidence="1">Membrane</location>
        <topology evidence="1">Multi-pass membrane protein</topology>
    </subcellularLocation>
</comment>
<feature type="transmembrane region" description="Helical" evidence="7">
    <location>
        <begin position="208"/>
        <end position="227"/>
    </location>
</feature>
<organism evidence="9 10">
    <name type="scientific">Asparagus officinalis</name>
    <name type="common">Garden asparagus</name>
    <dbReference type="NCBI Taxonomy" id="4686"/>
    <lineage>
        <taxon>Eukaryota</taxon>
        <taxon>Viridiplantae</taxon>
        <taxon>Streptophyta</taxon>
        <taxon>Embryophyta</taxon>
        <taxon>Tracheophyta</taxon>
        <taxon>Spermatophyta</taxon>
        <taxon>Magnoliopsida</taxon>
        <taxon>Liliopsida</taxon>
        <taxon>Asparagales</taxon>
        <taxon>Asparagaceae</taxon>
        <taxon>Asparagoideae</taxon>
        <taxon>Asparagus</taxon>
    </lineage>
</organism>
<dbReference type="GO" id="GO:0005774">
    <property type="term" value="C:vacuolar membrane"/>
    <property type="evidence" value="ECO:0007669"/>
    <property type="project" value="TreeGrafter"/>
</dbReference>
<protein>
    <recommendedName>
        <fullName evidence="8">Amino acid transporter transmembrane domain-containing protein</fullName>
    </recommendedName>
</protein>
<sequence length="428" mass="46810">MDYREREGRGSPLLEESRPNRKATPAQTLGNVLVSVLGTGALGLPYAFRVAGWLSGSLALVVAAIAMYYSMLLLVQCRKKIEEDAQDDMPQSQTYGDVGAKAFGLTGRFITEFLILVSYIGSSVAYFLFVGQNLSSALNSFTTTHYYPPSSFIFFFILPLQIALSFIRSISLLSPFSAFATLCNVFAMFIVMKEDAERLVDKGFDSRIAFKGLGAIPFVLGVAVYSLDGSGMTLPLEASMSKRRKFPTVLLQAFVVVVLLSICFGVSGYMAYGEETEEIITLNLPNNWSALSVKLCLCVSIAFVFPMSVHPIHEITERKLISSPWSQKICGNSQAKGWLLSQISRILVVVALAILATSASGFAQLMSLTGGTVCSLLSFVLPASFHLKLMSSSLKFWQKMIDYFLLFVGFAFAFYSTYRAIFGCAVGS</sequence>
<dbReference type="PANTHER" id="PTHR22950:SF349">
    <property type="entry name" value="AMINO ACID TRANSPORTER TRANSMEMBRANE DOMAIN-CONTAINING PROTEIN"/>
    <property type="match status" value="1"/>
</dbReference>
<feature type="transmembrane region" description="Helical" evidence="7">
    <location>
        <begin position="172"/>
        <end position="192"/>
    </location>
</feature>
<keyword evidence="5 7" id="KW-0472">Membrane</keyword>
<feature type="transmembrane region" description="Helical" evidence="7">
    <location>
        <begin position="28"/>
        <end position="48"/>
    </location>
</feature>
<evidence type="ECO:0000256" key="2">
    <source>
        <dbReference type="ARBA" id="ARBA00022692"/>
    </source>
</evidence>
<feature type="transmembrane region" description="Helical" evidence="7">
    <location>
        <begin position="291"/>
        <end position="309"/>
    </location>
</feature>
<dbReference type="OrthoDB" id="1684102at2759"/>
<evidence type="ECO:0000259" key="8">
    <source>
        <dbReference type="Pfam" id="PF01490"/>
    </source>
</evidence>
<evidence type="ECO:0000256" key="5">
    <source>
        <dbReference type="ARBA" id="ARBA00023136"/>
    </source>
</evidence>
<dbReference type="Proteomes" id="UP000243459">
    <property type="component" value="Chromosome 5"/>
</dbReference>
<dbReference type="InterPro" id="IPR013057">
    <property type="entry name" value="AA_transpt_TM"/>
</dbReference>
<feature type="domain" description="Amino acid transporter transmembrane" evidence="8">
    <location>
        <begin position="22"/>
        <end position="421"/>
    </location>
</feature>
<dbReference type="PANTHER" id="PTHR22950">
    <property type="entry name" value="AMINO ACID TRANSPORTER"/>
    <property type="match status" value="1"/>
</dbReference>
<proteinExistence type="predicted"/>
<gene>
    <name evidence="9" type="ORF">A4U43_C05F16070</name>
</gene>
<evidence type="ECO:0000256" key="1">
    <source>
        <dbReference type="ARBA" id="ARBA00004141"/>
    </source>
</evidence>
<reference evidence="10" key="1">
    <citation type="journal article" date="2017" name="Nat. Commun.">
        <title>The asparagus genome sheds light on the origin and evolution of a young Y chromosome.</title>
        <authorList>
            <person name="Harkess A."/>
            <person name="Zhou J."/>
            <person name="Xu C."/>
            <person name="Bowers J.E."/>
            <person name="Van der Hulst R."/>
            <person name="Ayyampalayam S."/>
            <person name="Mercati F."/>
            <person name="Riccardi P."/>
            <person name="McKain M.R."/>
            <person name="Kakrana A."/>
            <person name="Tang H."/>
            <person name="Ray J."/>
            <person name="Groenendijk J."/>
            <person name="Arikit S."/>
            <person name="Mathioni S.M."/>
            <person name="Nakano M."/>
            <person name="Shan H."/>
            <person name="Telgmann-Rauber A."/>
            <person name="Kanno A."/>
            <person name="Yue Z."/>
            <person name="Chen H."/>
            <person name="Li W."/>
            <person name="Chen Y."/>
            <person name="Xu X."/>
            <person name="Zhang Y."/>
            <person name="Luo S."/>
            <person name="Chen H."/>
            <person name="Gao J."/>
            <person name="Mao Z."/>
            <person name="Pires J.C."/>
            <person name="Luo M."/>
            <person name="Kudrna D."/>
            <person name="Wing R.A."/>
            <person name="Meyers B.C."/>
            <person name="Yi K."/>
            <person name="Kong H."/>
            <person name="Lavrijsen P."/>
            <person name="Sunseri F."/>
            <person name="Falavigna A."/>
            <person name="Ye Y."/>
            <person name="Leebens-Mack J.H."/>
            <person name="Chen G."/>
        </authorList>
    </citation>
    <scope>NUCLEOTIDE SEQUENCE [LARGE SCALE GENOMIC DNA]</scope>
    <source>
        <strain evidence="10">cv. DH0086</strain>
    </source>
</reference>
<evidence type="ECO:0000256" key="3">
    <source>
        <dbReference type="ARBA" id="ARBA00022970"/>
    </source>
</evidence>
<feature type="transmembrane region" description="Helical" evidence="7">
    <location>
        <begin position="109"/>
        <end position="129"/>
    </location>
</feature>